<reference evidence="1" key="1">
    <citation type="journal article" date="2014" name="Int. J. Syst. Evol. Microbiol.">
        <title>Complete genome sequence of Corynebacterium casei LMG S-19264T (=DSM 44701T), isolated from a smear-ripened cheese.</title>
        <authorList>
            <consortium name="US DOE Joint Genome Institute (JGI-PGF)"/>
            <person name="Walter F."/>
            <person name="Albersmeier A."/>
            <person name="Kalinowski J."/>
            <person name="Ruckert C."/>
        </authorList>
    </citation>
    <scope>NUCLEOTIDE SEQUENCE</scope>
    <source>
        <strain evidence="1">JCM 18487</strain>
    </source>
</reference>
<gene>
    <name evidence="1" type="ORF">GCM10010885_03070</name>
</gene>
<proteinExistence type="predicted"/>
<organism evidence="1 2">
    <name type="scientific">Alicyclobacillus cellulosilyticus</name>
    <dbReference type="NCBI Taxonomy" id="1003997"/>
    <lineage>
        <taxon>Bacteria</taxon>
        <taxon>Bacillati</taxon>
        <taxon>Bacillota</taxon>
        <taxon>Bacilli</taxon>
        <taxon>Bacillales</taxon>
        <taxon>Alicyclobacillaceae</taxon>
        <taxon>Alicyclobacillus</taxon>
    </lineage>
</organism>
<accession>A0A917K131</accession>
<dbReference type="Proteomes" id="UP000637695">
    <property type="component" value="Unassembled WGS sequence"/>
</dbReference>
<dbReference type="InterPro" id="IPR016181">
    <property type="entry name" value="Acyl_CoA_acyltransferase"/>
</dbReference>
<evidence type="ECO:0000313" key="1">
    <source>
        <dbReference type="EMBL" id="GGI96818.1"/>
    </source>
</evidence>
<dbReference type="SUPFAM" id="SSF55729">
    <property type="entry name" value="Acyl-CoA N-acyltransferases (Nat)"/>
    <property type="match status" value="1"/>
</dbReference>
<evidence type="ECO:0000313" key="2">
    <source>
        <dbReference type="Proteomes" id="UP000637695"/>
    </source>
</evidence>
<comment type="caution">
    <text evidence="1">The sequence shown here is derived from an EMBL/GenBank/DDBJ whole genome shotgun (WGS) entry which is preliminary data.</text>
</comment>
<reference evidence="1" key="2">
    <citation type="submission" date="2020-09" db="EMBL/GenBank/DDBJ databases">
        <authorList>
            <person name="Sun Q."/>
            <person name="Ohkuma M."/>
        </authorList>
    </citation>
    <scope>NUCLEOTIDE SEQUENCE</scope>
    <source>
        <strain evidence="1">JCM 18487</strain>
    </source>
</reference>
<protein>
    <recommendedName>
        <fullName evidence="3">Acetyltransferase (GNAT) family protein</fullName>
    </recommendedName>
</protein>
<keyword evidence="2" id="KW-1185">Reference proteome</keyword>
<name>A0A917K131_9BACL</name>
<dbReference type="AlphaFoldDB" id="A0A917K131"/>
<evidence type="ECO:0008006" key="3">
    <source>
        <dbReference type="Google" id="ProtNLM"/>
    </source>
</evidence>
<dbReference type="EMBL" id="BMOY01000003">
    <property type="protein sequence ID" value="GGI96818.1"/>
    <property type="molecule type" value="Genomic_DNA"/>
</dbReference>
<sequence>MELHRITRIDDPWFADLHALMRRVFPPEEVLAYDAWAKPLADPNLRVMVAVAQGEVVGATEYRYWPDLEIGMIDFTIIAAPGCRWDGCCGRAGWRTWSGGPPESAGACAECSPKCTIRSVSTTTTSAASR</sequence>
<dbReference type="Gene3D" id="3.40.630.30">
    <property type="match status" value="1"/>
</dbReference>